<feature type="domain" description="Fido" evidence="9">
    <location>
        <begin position="50"/>
        <end position="190"/>
    </location>
</feature>
<evidence type="ECO:0000256" key="3">
    <source>
        <dbReference type="ARBA" id="ARBA00022741"/>
    </source>
</evidence>
<dbReference type="RefSeq" id="WP_171837877.1">
    <property type="nucleotide sequence ID" value="NZ_CP053714.1"/>
</dbReference>
<dbReference type="Pfam" id="PF02661">
    <property type="entry name" value="Fic"/>
    <property type="match status" value="1"/>
</dbReference>
<evidence type="ECO:0000259" key="9">
    <source>
        <dbReference type="PROSITE" id="PS51459"/>
    </source>
</evidence>
<feature type="region of interest" description="Disordered" evidence="8">
    <location>
        <begin position="259"/>
        <end position="296"/>
    </location>
</feature>
<evidence type="ECO:0000256" key="2">
    <source>
        <dbReference type="ARBA" id="ARBA00022695"/>
    </source>
</evidence>
<evidence type="ECO:0000313" key="10">
    <source>
        <dbReference type="EMBL" id="QKE94000.1"/>
    </source>
</evidence>
<reference evidence="10 11" key="1">
    <citation type="journal article" date="2014" name="World J. Microbiol. Biotechnol.">
        <title>Biodiversity and physiological characteristics of Antarctic and Arctic lichens-associated bacteria.</title>
        <authorList>
            <person name="Lee Y.M."/>
            <person name="Kim E.H."/>
            <person name="Lee H.K."/>
            <person name="Hong S.G."/>
        </authorList>
    </citation>
    <scope>NUCLEOTIDE SEQUENCE [LARGE SCALE GENOMIC DNA]</scope>
    <source>
        <strain evidence="10 11">PAMC 26569</strain>
        <plasmid evidence="10">unnamed7</plasmid>
    </source>
</reference>
<dbReference type="Proteomes" id="UP000500767">
    <property type="component" value="Plasmid unnamed7"/>
</dbReference>
<dbReference type="InterPro" id="IPR003812">
    <property type="entry name" value="Fido"/>
</dbReference>
<sequence>MARGPVDDPYVYPGTLTLKNKLGITDAGLLRAAEYAYTRQRTADAPPLPLTPDGFKATHKHLFGDVFPWAGQVRTVGITHPRHQEPFAFPHLIEGSLAKQFRELAANGNLVGLDAASFAEKAAHHVGELNAIHAFRDGNGRTMRLHLKQLAAGAGHDLDIARLPGKAWNDASGVSFRTADPRPLAAVIVQGLGSRERPEVEAAQAAATLSPDGLLVYAALAEKIDREMVKLTLGDKAEMRRFVADELVRREAREGPVVLTPEQRQLAAAPIAPTPAPGADVVKPELPSPPDRNRRR</sequence>
<dbReference type="SUPFAM" id="SSF140931">
    <property type="entry name" value="Fic-like"/>
    <property type="match status" value="1"/>
</dbReference>
<accession>A0A6M8I0D4</accession>
<evidence type="ECO:0000256" key="1">
    <source>
        <dbReference type="ARBA" id="ARBA00022679"/>
    </source>
</evidence>
<keyword evidence="10" id="KW-0614">Plasmid</keyword>
<gene>
    <name evidence="10" type="ORF">HN018_28160</name>
</gene>
<keyword evidence="1" id="KW-0808">Transferase</keyword>
<dbReference type="PANTHER" id="PTHR39560">
    <property type="entry name" value="PROTEIN ADENYLYLTRANSFERASE FIC-RELATED"/>
    <property type="match status" value="1"/>
</dbReference>
<evidence type="ECO:0000256" key="6">
    <source>
        <dbReference type="ARBA" id="ARBA00047939"/>
    </source>
</evidence>
<dbReference type="KEGG" id="lck:HN018_28160"/>
<evidence type="ECO:0000256" key="5">
    <source>
        <dbReference type="ARBA" id="ARBA00034531"/>
    </source>
</evidence>
<comment type="catalytic activity">
    <reaction evidence="6">
        <text>L-threonyl-[protein] + ATP = 3-O-(5'-adenylyl)-L-threonyl-[protein] + diphosphate</text>
        <dbReference type="Rhea" id="RHEA:54292"/>
        <dbReference type="Rhea" id="RHEA-COMP:11060"/>
        <dbReference type="Rhea" id="RHEA-COMP:13847"/>
        <dbReference type="ChEBI" id="CHEBI:30013"/>
        <dbReference type="ChEBI" id="CHEBI:30616"/>
        <dbReference type="ChEBI" id="CHEBI:33019"/>
        <dbReference type="ChEBI" id="CHEBI:138113"/>
        <dbReference type="EC" id="2.7.7.108"/>
    </reaction>
</comment>
<dbReference type="InterPro" id="IPR036597">
    <property type="entry name" value="Fido-like_dom_sf"/>
</dbReference>
<protein>
    <recommendedName>
        <fullName evidence="5">protein adenylyltransferase</fullName>
        <ecNumber evidence="5">2.7.7.108</ecNumber>
    </recommendedName>
</protein>
<evidence type="ECO:0000256" key="4">
    <source>
        <dbReference type="ARBA" id="ARBA00022840"/>
    </source>
</evidence>
<organism evidence="10 11">
    <name type="scientific">Lichenicola cladoniae</name>
    <dbReference type="NCBI Taxonomy" id="1484109"/>
    <lineage>
        <taxon>Bacteria</taxon>
        <taxon>Pseudomonadati</taxon>
        <taxon>Pseudomonadota</taxon>
        <taxon>Alphaproteobacteria</taxon>
        <taxon>Acetobacterales</taxon>
        <taxon>Acetobacteraceae</taxon>
        <taxon>Lichenicola</taxon>
    </lineage>
</organism>
<dbReference type="EMBL" id="CP053714">
    <property type="protein sequence ID" value="QKE94000.1"/>
    <property type="molecule type" value="Genomic_DNA"/>
</dbReference>
<dbReference type="EC" id="2.7.7.108" evidence="5"/>
<dbReference type="Gene3D" id="1.10.3290.10">
    <property type="entry name" value="Fido-like domain"/>
    <property type="match status" value="1"/>
</dbReference>
<dbReference type="GO" id="GO:0051302">
    <property type="term" value="P:regulation of cell division"/>
    <property type="evidence" value="ECO:0007669"/>
    <property type="project" value="TreeGrafter"/>
</dbReference>
<name>A0A6M8I0D4_9PROT</name>
<keyword evidence="2" id="KW-0548">Nucleotidyltransferase</keyword>
<dbReference type="GO" id="GO:0070733">
    <property type="term" value="F:AMPylase activity"/>
    <property type="evidence" value="ECO:0007669"/>
    <property type="project" value="UniProtKB-EC"/>
</dbReference>
<evidence type="ECO:0000313" key="11">
    <source>
        <dbReference type="Proteomes" id="UP000500767"/>
    </source>
</evidence>
<dbReference type="AlphaFoldDB" id="A0A6M8I0D4"/>
<comment type="catalytic activity">
    <reaction evidence="7">
        <text>L-tyrosyl-[protein] + ATP = O-(5'-adenylyl)-L-tyrosyl-[protein] + diphosphate</text>
        <dbReference type="Rhea" id="RHEA:54288"/>
        <dbReference type="Rhea" id="RHEA-COMP:10136"/>
        <dbReference type="Rhea" id="RHEA-COMP:13846"/>
        <dbReference type="ChEBI" id="CHEBI:30616"/>
        <dbReference type="ChEBI" id="CHEBI:33019"/>
        <dbReference type="ChEBI" id="CHEBI:46858"/>
        <dbReference type="ChEBI" id="CHEBI:83624"/>
        <dbReference type="EC" id="2.7.7.108"/>
    </reaction>
</comment>
<evidence type="ECO:0000256" key="7">
    <source>
        <dbReference type="ARBA" id="ARBA00048696"/>
    </source>
</evidence>
<geneLocation type="plasmid" evidence="10 11">
    <name>unnamed7</name>
</geneLocation>
<dbReference type="PANTHER" id="PTHR39560:SF1">
    <property type="entry name" value="PROTEIN ADENYLYLTRANSFERASE FIC-RELATED"/>
    <property type="match status" value="1"/>
</dbReference>
<evidence type="ECO:0000256" key="8">
    <source>
        <dbReference type="SAM" id="MobiDB-lite"/>
    </source>
</evidence>
<proteinExistence type="predicted"/>
<keyword evidence="4" id="KW-0067">ATP-binding</keyword>
<keyword evidence="11" id="KW-1185">Reference proteome</keyword>
<dbReference type="GO" id="GO:0005524">
    <property type="term" value="F:ATP binding"/>
    <property type="evidence" value="ECO:0007669"/>
    <property type="project" value="UniProtKB-KW"/>
</dbReference>
<dbReference type="PROSITE" id="PS51459">
    <property type="entry name" value="FIDO"/>
    <property type="match status" value="1"/>
</dbReference>
<keyword evidence="3" id="KW-0547">Nucleotide-binding</keyword>